<evidence type="ECO:0000313" key="3">
    <source>
        <dbReference type="EMBL" id="PAA49163.1"/>
    </source>
</evidence>
<feature type="compositionally biased region" description="Low complexity" evidence="1">
    <location>
        <begin position="69"/>
        <end position="83"/>
    </location>
</feature>
<keyword evidence="2" id="KW-0472">Membrane</keyword>
<keyword evidence="5" id="KW-1185">Reference proteome</keyword>
<feature type="transmembrane region" description="Helical" evidence="2">
    <location>
        <begin position="30"/>
        <end position="52"/>
    </location>
</feature>
<organism evidence="4 5">
    <name type="scientific">Macrostomum lignano</name>
    <dbReference type="NCBI Taxonomy" id="282301"/>
    <lineage>
        <taxon>Eukaryota</taxon>
        <taxon>Metazoa</taxon>
        <taxon>Spiralia</taxon>
        <taxon>Lophotrochozoa</taxon>
        <taxon>Platyhelminthes</taxon>
        <taxon>Rhabditophora</taxon>
        <taxon>Macrostomorpha</taxon>
        <taxon>Macrostomida</taxon>
        <taxon>Macrostomidae</taxon>
        <taxon>Macrostomum</taxon>
    </lineage>
</organism>
<protein>
    <submittedName>
        <fullName evidence="4">Uncharacterized protein</fullName>
    </submittedName>
</protein>
<dbReference type="AlphaFoldDB" id="A0A267EQB5"/>
<comment type="caution">
    <text evidence="4">The sequence shown here is derived from an EMBL/GenBank/DDBJ whole genome shotgun (WGS) entry which is preliminary data.</text>
</comment>
<gene>
    <name evidence="3" type="ORF">BOX15_Mlig010773g1</name>
    <name evidence="4" type="ORF">BOX15_Mlig031788g1</name>
</gene>
<dbReference type="EMBL" id="NIVC01003960">
    <property type="protein sequence ID" value="PAA49163.1"/>
    <property type="molecule type" value="Genomic_DNA"/>
</dbReference>
<feature type="region of interest" description="Disordered" evidence="1">
    <location>
        <begin position="69"/>
        <end position="96"/>
    </location>
</feature>
<keyword evidence="2" id="KW-0812">Transmembrane</keyword>
<proteinExistence type="predicted"/>
<reference evidence="4 5" key="1">
    <citation type="submission" date="2017-06" db="EMBL/GenBank/DDBJ databases">
        <title>A platform for efficient transgenesis in Macrostomum lignano, a flatworm model organism for stem cell research.</title>
        <authorList>
            <person name="Berezikov E."/>
        </authorList>
    </citation>
    <scope>NUCLEOTIDE SEQUENCE [LARGE SCALE GENOMIC DNA]</scope>
    <source>
        <strain evidence="4">DV1</strain>
        <tissue evidence="4">Whole organism</tissue>
    </source>
</reference>
<keyword evidence="2" id="KW-1133">Transmembrane helix</keyword>
<evidence type="ECO:0000313" key="4">
    <source>
        <dbReference type="EMBL" id="PAA63735.1"/>
    </source>
</evidence>
<sequence>MPGSRDRPPPPPDFTWTKNFIYGIEWRNPMILALFPLLLVAIVLLALCESFLRGLFPFNPDKLFNTGYHQQPHYHHGPQGQGQLLSHASPGARDGC</sequence>
<accession>A0A267EQB5</accession>
<dbReference type="Proteomes" id="UP000215902">
    <property type="component" value="Unassembled WGS sequence"/>
</dbReference>
<name>A0A267EQB5_9PLAT</name>
<evidence type="ECO:0000256" key="2">
    <source>
        <dbReference type="SAM" id="Phobius"/>
    </source>
</evidence>
<evidence type="ECO:0000256" key="1">
    <source>
        <dbReference type="SAM" id="MobiDB-lite"/>
    </source>
</evidence>
<evidence type="ECO:0000313" key="5">
    <source>
        <dbReference type="Proteomes" id="UP000215902"/>
    </source>
</evidence>
<dbReference type="EMBL" id="NIVC01001817">
    <property type="protein sequence ID" value="PAA63735.1"/>
    <property type="molecule type" value="Genomic_DNA"/>
</dbReference>